<evidence type="ECO:0000313" key="1">
    <source>
        <dbReference type="EMBL" id="KAF4733755.1"/>
    </source>
</evidence>
<reference evidence="1 2" key="1">
    <citation type="submission" date="2020-04" db="EMBL/GenBank/DDBJ databases">
        <title>Perkinsus olseni comparative genomics.</title>
        <authorList>
            <person name="Bogema D.R."/>
        </authorList>
    </citation>
    <scope>NUCLEOTIDE SEQUENCE [LARGE SCALE GENOMIC DNA]</scope>
    <source>
        <strain evidence="1">ATCC PRA-205</strain>
    </source>
</reference>
<sequence length="163" mass="18680">QREPRLPRQQVRQNFAMTSKFHDLCEESMWSLLLLRLPVPSCREQHLKARKQERTDNVGTYAGCLRVWPPTIISTNNVRSIMDGKPNNSQFAAQATKREDLSLQDELKAMRTQVDVVLHDGGTPAGYFKITPALRPTVILREKSIMSSDGWKDMLWARYSPPS</sequence>
<protein>
    <submittedName>
        <fullName evidence="1">Uncharacterized protein</fullName>
    </submittedName>
</protein>
<feature type="non-terminal residue" evidence="1">
    <location>
        <position position="163"/>
    </location>
</feature>
<dbReference type="AlphaFoldDB" id="A0A7J6SM23"/>
<evidence type="ECO:0000313" key="2">
    <source>
        <dbReference type="Proteomes" id="UP000574390"/>
    </source>
</evidence>
<dbReference type="Proteomes" id="UP000574390">
    <property type="component" value="Unassembled WGS sequence"/>
</dbReference>
<organism evidence="1 2">
    <name type="scientific">Perkinsus olseni</name>
    <name type="common">Perkinsus atlanticus</name>
    <dbReference type="NCBI Taxonomy" id="32597"/>
    <lineage>
        <taxon>Eukaryota</taxon>
        <taxon>Sar</taxon>
        <taxon>Alveolata</taxon>
        <taxon>Perkinsozoa</taxon>
        <taxon>Perkinsea</taxon>
        <taxon>Perkinsida</taxon>
        <taxon>Perkinsidae</taxon>
        <taxon>Perkinsus</taxon>
    </lineage>
</organism>
<accession>A0A7J6SM23</accession>
<name>A0A7J6SM23_PEROL</name>
<comment type="caution">
    <text evidence="1">The sequence shown here is derived from an EMBL/GenBank/DDBJ whole genome shotgun (WGS) entry which is preliminary data.</text>
</comment>
<proteinExistence type="predicted"/>
<gene>
    <name evidence="1" type="ORF">FOZ62_002949</name>
</gene>
<dbReference type="EMBL" id="JABANM010013804">
    <property type="protein sequence ID" value="KAF4733755.1"/>
    <property type="molecule type" value="Genomic_DNA"/>
</dbReference>